<evidence type="ECO:0000313" key="1">
    <source>
        <dbReference type="EMBL" id="AKM54186.1"/>
    </source>
</evidence>
<dbReference type="Proteomes" id="UP000035661">
    <property type="component" value="Chromosome"/>
</dbReference>
<sequence length="156" mass="17748">MQKLIILLIILTSGISMISATPNLINKQLFEQSNLSKLADSVVLDPNAPANWDYLTINISGESSKELLPASGTTMYKFTGDLKKFLTKFPTWNDFIATPRSRFYWTDAWMFDYIEREWKIDNLINSASGGCGIIFNFKFNYKFVVVDVQGTYSTLC</sequence>
<dbReference type="RefSeq" id="WP_047791418.1">
    <property type="nucleotide sequence ID" value="NZ_CP011856.1"/>
</dbReference>
<reference evidence="1 2" key="1">
    <citation type="journal article" date="2015" name="Genome Biol. Evol.">
        <title>Found and Lost: The Fates of Horizontally Acquired Genes in Arthropod-Symbiotic Spiroplasma.</title>
        <authorList>
            <person name="Lo W.S."/>
            <person name="Gasparich G.E."/>
            <person name="Kuo C.H."/>
        </authorList>
    </citation>
    <scope>NUCLEOTIDE SEQUENCE [LARGE SCALE GENOMIC DNA]</scope>
    <source>
        <strain evidence="2">TDA-040725-5</strain>
    </source>
</reference>
<keyword evidence="2" id="KW-1185">Reference proteome</keyword>
<dbReference type="KEGG" id="seri:SERIO_v1c06150"/>
<dbReference type="AlphaFoldDB" id="A0A0H3XJX4"/>
<accession>A0A0H3XJX4</accession>
<proteinExistence type="predicted"/>
<gene>
    <name evidence="1" type="ORF">SERIO_v1c06150</name>
</gene>
<reference evidence="2" key="2">
    <citation type="submission" date="2015-06" db="EMBL/GenBank/DDBJ databases">
        <title>Complete genome sequence of Spiroplasma eriocheiris TDA-040725-5 (DSM 21848).</title>
        <authorList>
            <person name="Lo W.-S."/>
            <person name="Kuo C.-H."/>
        </authorList>
    </citation>
    <scope>NUCLEOTIDE SEQUENCE [LARGE SCALE GENOMIC DNA]</scope>
    <source>
        <strain evidence="2">TDA-040725-5</strain>
    </source>
</reference>
<organism evidence="1 2">
    <name type="scientific">Spiroplasma eriocheiris</name>
    <dbReference type="NCBI Taxonomy" id="315358"/>
    <lineage>
        <taxon>Bacteria</taxon>
        <taxon>Bacillati</taxon>
        <taxon>Mycoplasmatota</taxon>
        <taxon>Mollicutes</taxon>
        <taxon>Entomoplasmatales</taxon>
        <taxon>Spiroplasmataceae</taxon>
        <taxon>Spiroplasma</taxon>
    </lineage>
</organism>
<protein>
    <submittedName>
        <fullName evidence="1">Uncharacterized protein</fullName>
    </submittedName>
</protein>
<dbReference type="EMBL" id="CP011856">
    <property type="protein sequence ID" value="AKM54186.1"/>
    <property type="molecule type" value="Genomic_DNA"/>
</dbReference>
<evidence type="ECO:0000313" key="2">
    <source>
        <dbReference type="Proteomes" id="UP000035661"/>
    </source>
</evidence>
<dbReference type="PATRIC" id="fig|743698.3.peg.615"/>
<name>A0A0H3XJX4_9MOLU</name>